<gene>
    <name evidence="3" type="ordered locus">CCNA_02630</name>
</gene>
<evidence type="ECO:0000313" key="4">
    <source>
        <dbReference type="Proteomes" id="UP000001364"/>
    </source>
</evidence>
<evidence type="ECO:0000256" key="1">
    <source>
        <dbReference type="SAM" id="MobiDB-lite"/>
    </source>
</evidence>
<keyword evidence="4" id="KW-1185">Reference proteome</keyword>
<name>A0A0H3CB41_CAUVN</name>
<sequence length="173" mass="18192">MKSRLDQFRATRNALLALVVWTTPALAQTASPATLPAPLELRLADVGRFAVFVDLTSVRWTGRTAKLRVLQVTEGGFKAGAEEYWGGWRHEVIDCDARTIAHAGFGSIRAGGREGPVTGRQGPPAPIPPGGADDAAAKVVCDGWKPFAGVPVATTVEQAVGLARPLIETGAEP</sequence>
<feature type="chain" id="PRO_5002605923" evidence="2">
    <location>
        <begin position="28"/>
        <end position="173"/>
    </location>
</feature>
<dbReference type="RefSeq" id="WP_010920404.1">
    <property type="nucleotide sequence ID" value="NC_011916.1"/>
</dbReference>
<proteinExistence type="predicted"/>
<dbReference type="HOGENOM" id="CLU_1783402_0_0_5"/>
<dbReference type="PATRIC" id="fig|565050.3.peg.2579"/>
<dbReference type="AlphaFoldDB" id="A0A0H3CB41"/>
<organism evidence="3 4">
    <name type="scientific">Caulobacter vibrioides (strain NA1000 / CB15N)</name>
    <name type="common">Caulobacter crescentus</name>
    <dbReference type="NCBI Taxonomy" id="565050"/>
    <lineage>
        <taxon>Bacteria</taxon>
        <taxon>Pseudomonadati</taxon>
        <taxon>Pseudomonadota</taxon>
        <taxon>Alphaproteobacteria</taxon>
        <taxon>Caulobacterales</taxon>
        <taxon>Caulobacteraceae</taxon>
        <taxon>Caulobacter</taxon>
    </lineage>
</organism>
<dbReference type="RefSeq" id="YP_002518003.1">
    <property type="nucleotide sequence ID" value="NC_011916.1"/>
</dbReference>
<evidence type="ECO:0000313" key="3">
    <source>
        <dbReference type="EMBL" id="ACL96095.1"/>
    </source>
</evidence>
<dbReference type="Proteomes" id="UP000001364">
    <property type="component" value="Chromosome"/>
</dbReference>
<dbReference type="KEGG" id="ccs:CCNA_02630"/>
<dbReference type="EMBL" id="CP001340">
    <property type="protein sequence ID" value="ACL96095.1"/>
    <property type="molecule type" value="Genomic_DNA"/>
</dbReference>
<feature type="region of interest" description="Disordered" evidence="1">
    <location>
        <begin position="111"/>
        <end position="133"/>
    </location>
</feature>
<dbReference type="OrthoDB" id="7186447at2"/>
<feature type="signal peptide" evidence="2">
    <location>
        <begin position="1"/>
        <end position="27"/>
    </location>
</feature>
<dbReference type="GeneID" id="7332732"/>
<evidence type="ECO:0000256" key="2">
    <source>
        <dbReference type="SAM" id="SignalP"/>
    </source>
</evidence>
<reference evidence="3 4" key="1">
    <citation type="journal article" date="2010" name="J. Bacteriol.">
        <title>The genetic basis of laboratory adaptation in Caulobacter crescentus.</title>
        <authorList>
            <person name="Marks M.E."/>
            <person name="Castro-Rojas C.M."/>
            <person name="Teiling C."/>
            <person name="Du L."/>
            <person name="Kapatral V."/>
            <person name="Walunas T.L."/>
            <person name="Crosson S."/>
        </authorList>
    </citation>
    <scope>NUCLEOTIDE SEQUENCE [LARGE SCALE GENOMIC DNA]</scope>
    <source>
        <strain evidence="4">NA1000 / CB15N</strain>
    </source>
</reference>
<protein>
    <submittedName>
        <fullName evidence="3">Uncharacterized protein</fullName>
    </submittedName>
</protein>
<accession>A0A0H3CB41</accession>
<keyword evidence="2" id="KW-0732">Signal</keyword>